<comment type="caution">
    <text evidence="1">The sequence shown here is derived from an EMBL/GenBank/DDBJ whole genome shotgun (WGS) entry which is preliminary data.</text>
</comment>
<gene>
    <name evidence="1" type="primary">g1030</name>
    <name evidence="1" type="ORF">VP750_LOCUS895</name>
</gene>
<organism evidence="1 2">
    <name type="scientific">Coccomyxa viridis</name>
    <dbReference type="NCBI Taxonomy" id="1274662"/>
    <lineage>
        <taxon>Eukaryota</taxon>
        <taxon>Viridiplantae</taxon>
        <taxon>Chlorophyta</taxon>
        <taxon>core chlorophytes</taxon>
        <taxon>Trebouxiophyceae</taxon>
        <taxon>Trebouxiophyceae incertae sedis</taxon>
        <taxon>Coccomyxaceae</taxon>
        <taxon>Coccomyxa</taxon>
    </lineage>
</organism>
<keyword evidence="2" id="KW-1185">Reference proteome</keyword>
<protein>
    <submittedName>
        <fullName evidence="1">G1030 protein</fullName>
    </submittedName>
</protein>
<evidence type="ECO:0000313" key="1">
    <source>
        <dbReference type="EMBL" id="CAL5219236.1"/>
    </source>
</evidence>
<dbReference type="Proteomes" id="UP001497392">
    <property type="component" value="Unassembled WGS sequence"/>
</dbReference>
<sequence length="149" mass="16636">MTKQEWRMQLQAEQEALLQALGTLLEKGLPEHTKRLEEFQLAASQLSAAVAAGATAERIADQEDRLHALYTELSVAAEGLPRYKELLSAIRERERLLKDGTLGLQHCSVEPHCSLPDDKKYSGHVPLRHRPCQLQGSRMPALAPPMDSF</sequence>
<accession>A0ABP1FIQ9</accession>
<proteinExistence type="predicted"/>
<evidence type="ECO:0000313" key="2">
    <source>
        <dbReference type="Proteomes" id="UP001497392"/>
    </source>
</evidence>
<reference evidence="1 2" key="1">
    <citation type="submission" date="2024-06" db="EMBL/GenBank/DDBJ databases">
        <authorList>
            <person name="Kraege A."/>
            <person name="Thomma B."/>
        </authorList>
    </citation>
    <scope>NUCLEOTIDE SEQUENCE [LARGE SCALE GENOMIC DNA]</scope>
</reference>
<dbReference type="EMBL" id="CAXHTA020000002">
    <property type="protein sequence ID" value="CAL5219236.1"/>
    <property type="molecule type" value="Genomic_DNA"/>
</dbReference>
<name>A0ABP1FIQ9_9CHLO</name>